<dbReference type="Pfam" id="PF13765">
    <property type="entry name" value="PRY"/>
    <property type="match status" value="1"/>
</dbReference>
<dbReference type="Pfam" id="PF00622">
    <property type="entry name" value="SPRY"/>
    <property type="match status" value="1"/>
</dbReference>
<keyword evidence="3" id="KW-0862">Zinc</keyword>
<evidence type="ECO:0000313" key="6">
    <source>
        <dbReference type="Proteomes" id="UP001529510"/>
    </source>
</evidence>
<dbReference type="InterPro" id="IPR006574">
    <property type="entry name" value="PRY"/>
</dbReference>
<dbReference type="AlphaFoldDB" id="A0ABD0NHA5"/>
<dbReference type="PROSITE" id="PS50188">
    <property type="entry name" value="B302_SPRY"/>
    <property type="match status" value="1"/>
</dbReference>
<evidence type="ECO:0000256" key="1">
    <source>
        <dbReference type="ARBA" id="ARBA00022723"/>
    </source>
</evidence>
<dbReference type="EMBL" id="JAMKFB020000022">
    <property type="protein sequence ID" value="KAL0160707.1"/>
    <property type="molecule type" value="Genomic_DNA"/>
</dbReference>
<comment type="caution">
    <text evidence="5">The sequence shown here is derived from an EMBL/GenBank/DDBJ whole genome shotgun (WGS) entry which is preliminary data.</text>
</comment>
<sequence length="172" mass="19397">TANEYLYLNENNTVAVRKREKQQLPANDERFDKCNQVLCCEPLTGRCFFTADVIGTDVHIGVACKGIERKGANDTVRLGHNKMSWRLCYSKNVGVAHDKKTESLTKPLQTESTRKIGVFLDQEAGSVFFYRMSPEPELLHMFDAELPQDQELYAAFSIQEPDSSVCLSQASL</sequence>
<dbReference type="GO" id="GO:0008270">
    <property type="term" value="F:zinc ion binding"/>
    <property type="evidence" value="ECO:0007669"/>
    <property type="project" value="UniProtKB-KW"/>
</dbReference>
<dbReference type="PANTHER" id="PTHR25465">
    <property type="entry name" value="B-BOX DOMAIN CONTAINING"/>
    <property type="match status" value="1"/>
</dbReference>
<feature type="domain" description="B30.2/SPRY" evidence="4">
    <location>
        <begin position="1"/>
        <end position="172"/>
    </location>
</feature>
<dbReference type="InterPro" id="IPR043136">
    <property type="entry name" value="B30.2/SPRY_sf"/>
</dbReference>
<name>A0ABD0NHA5_CIRMR</name>
<dbReference type="InterPro" id="IPR003877">
    <property type="entry name" value="SPRY_dom"/>
</dbReference>
<dbReference type="Proteomes" id="UP001529510">
    <property type="component" value="Unassembled WGS sequence"/>
</dbReference>
<keyword evidence="6" id="KW-1185">Reference proteome</keyword>
<accession>A0ABD0NHA5</accession>
<dbReference type="SMART" id="SM00589">
    <property type="entry name" value="PRY"/>
    <property type="match status" value="1"/>
</dbReference>
<protein>
    <recommendedName>
        <fullName evidence="4">B30.2/SPRY domain-containing protein</fullName>
    </recommendedName>
</protein>
<dbReference type="SMART" id="SM00449">
    <property type="entry name" value="SPRY"/>
    <property type="match status" value="1"/>
</dbReference>
<feature type="non-terminal residue" evidence="5">
    <location>
        <position position="1"/>
    </location>
</feature>
<reference evidence="5 6" key="1">
    <citation type="submission" date="2024-05" db="EMBL/GenBank/DDBJ databases">
        <title>Genome sequencing and assembly of Indian major carp, Cirrhinus mrigala (Hamilton, 1822).</title>
        <authorList>
            <person name="Mohindra V."/>
            <person name="Chowdhury L.M."/>
            <person name="Lal K."/>
            <person name="Jena J.K."/>
        </authorList>
    </citation>
    <scope>NUCLEOTIDE SEQUENCE [LARGE SCALE GENOMIC DNA]</scope>
    <source>
        <strain evidence="5">CM1030</strain>
        <tissue evidence="5">Blood</tissue>
    </source>
</reference>
<dbReference type="InterPro" id="IPR051051">
    <property type="entry name" value="E3_ubiq-ligase_TRIM/RNF"/>
</dbReference>
<evidence type="ECO:0000259" key="4">
    <source>
        <dbReference type="PROSITE" id="PS50188"/>
    </source>
</evidence>
<dbReference type="GO" id="GO:0005737">
    <property type="term" value="C:cytoplasm"/>
    <property type="evidence" value="ECO:0007669"/>
    <property type="project" value="UniProtKB-ARBA"/>
</dbReference>
<dbReference type="PANTHER" id="PTHR25465:SF14">
    <property type="entry name" value="E3 UBIQUITIN-PROTEIN LIGASE TRIM65"/>
    <property type="match status" value="1"/>
</dbReference>
<evidence type="ECO:0000256" key="2">
    <source>
        <dbReference type="ARBA" id="ARBA00022771"/>
    </source>
</evidence>
<evidence type="ECO:0000256" key="3">
    <source>
        <dbReference type="ARBA" id="ARBA00022833"/>
    </source>
</evidence>
<keyword evidence="2" id="KW-0863">Zinc-finger</keyword>
<organism evidence="5 6">
    <name type="scientific">Cirrhinus mrigala</name>
    <name type="common">Mrigala</name>
    <dbReference type="NCBI Taxonomy" id="683832"/>
    <lineage>
        <taxon>Eukaryota</taxon>
        <taxon>Metazoa</taxon>
        <taxon>Chordata</taxon>
        <taxon>Craniata</taxon>
        <taxon>Vertebrata</taxon>
        <taxon>Euteleostomi</taxon>
        <taxon>Actinopterygii</taxon>
        <taxon>Neopterygii</taxon>
        <taxon>Teleostei</taxon>
        <taxon>Ostariophysi</taxon>
        <taxon>Cypriniformes</taxon>
        <taxon>Cyprinidae</taxon>
        <taxon>Labeoninae</taxon>
        <taxon>Labeonini</taxon>
        <taxon>Cirrhinus</taxon>
    </lineage>
</organism>
<proteinExistence type="predicted"/>
<dbReference type="InterPro" id="IPR001870">
    <property type="entry name" value="B30.2/SPRY"/>
</dbReference>
<dbReference type="SUPFAM" id="SSF49899">
    <property type="entry name" value="Concanavalin A-like lectins/glucanases"/>
    <property type="match status" value="1"/>
</dbReference>
<gene>
    <name evidence="5" type="ORF">M9458_044432</name>
</gene>
<evidence type="ECO:0000313" key="5">
    <source>
        <dbReference type="EMBL" id="KAL0160707.1"/>
    </source>
</evidence>
<keyword evidence="1" id="KW-0479">Metal-binding</keyword>
<dbReference type="Gene3D" id="2.60.120.920">
    <property type="match status" value="1"/>
</dbReference>
<dbReference type="InterPro" id="IPR013320">
    <property type="entry name" value="ConA-like_dom_sf"/>
</dbReference>